<accession>A0A8C3PU36</accession>
<feature type="domain" description="Immunoglobulin" evidence="12">
    <location>
        <begin position="11"/>
        <end position="113"/>
    </location>
</feature>
<dbReference type="Ensembl" id="ENSCPGT00000029795.1">
    <property type="protein sequence ID" value="ENSCPGP00000027297.1"/>
    <property type="gene ID" value="ENSCPGG00000018800.1"/>
</dbReference>
<dbReference type="PANTHER" id="PTHR11860:SF82">
    <property type="entry name" value="POLYMERIC IMMUNOGLOBULIN RECEPTOR"/>
    <property type="match status" value="1"/>
</dbReference>
<evidence type="ECO:0000256" key="3">
    <source>
        <dbReference type="ARBA" id="ARBA00022475"/>
    </source>
</evidence>
<evidence type="ECO:0000256" key="8">
    <source>
        <dbReference type="ARBA" id="ARBA00023136"/>
    </source>
</evidence>
<dbReference type="GO" id="GO:0004888">
    <property type="term" value="F:transmembrane signaling receptor activity"/>
    <property type="evidence" value="ECO:0007669"/>
    <property type="project" value="TreeGrafter"/>
</dbReference>
<keyword evidence="6" id="KW-0732">Signal</keyword>
<proteinExistence type="predicted"/>
<dbReference type="InterPro" id="IPR036179">
    <property type="entry name" value="Ig-like_dom_sf"/>
</dbReference>
<organism evidence="13 14">
    <name type="scientific">Calidris pygmaea</name>
    <name type="common">Spoon-billed sandpiper</name>
    <dbReference type="NCBI Taxonomy" id="425635"/>
    <lineage>
        <taxon>Eukaryota</taxon>
        <taxon>Metazoa</taxon>
        <taxon>Chordata</taxon>
        <taxon>Craniata</taxon>
        <taxon>Vertebrata</taxon>
        <taxon>Euteleostomi</taxon>
        <taxon>Archelosauria</taxon>
        <taxon>Archosauria</taxon>
        <taxon>Dinosauria</taxon>
        <taxon>Saurischia</taxon>
        <taxon>Theropoda</taxon>
        <taxon>Coelurosauria</taxon>
        <taxon>Aves</taxon>
        <taxon>Neognathae</taxon>
        <taxon>Neoaves</taxon>
        <taxon>Charadriiformes</taxon>
        <taxon>Scolopacidae</taxon>
        <taxon>Calidris</taxon>
    </lineage>
</organism>
<sequence>MYQIESPVFGPEQVYGLLKGSVTVKCFYPPTSVNRHDRKYWCKQSATGCTTIVSTSGYTAPGFQGRVSIIDYPLAKSFQINMTELTEADEGTYQCGIGINGRGLSHKVDLDVSEGNYNNQMVSSRLNSLNLKMRDVERRRPALLLVKGKGLTDLLGLIPGSARTVAYHLHP</sequence>
<evidence type="ECO:0000256" key="5">
    <source>
        <dbReference type="ARBA" id="ARBA00022692"/>
    </source>
</evidence>
<dbReference type="CDD" id="cd05716">
    <property type="entry name" value="IgV_pIgR_like"/>
    <property type="match status" value="1"/>
</dbReference>
<evidence type="ECO:0000256" key="6">
    <source>
        <dbReference type="ARBA" id="ARBA00022729"/>
    </source>
</evidence>
<dbReference type="GO" id="GO:0005576">
    <property type="term" value="C:extracellular region"/>
    <property type="evidence" value="ECO:0007669"/>
    <property type="project" value="UniProtKB-SubCell"/>
</dbReference>
<reference evidence="13" key="1">
    <citation type="submission" date="2025-08" db="UniProtKB">
        <authorList>
            <consortium name="Ensembl"/>
        </authorList>
    </citation>
    <scope>IDENTIFICATION</scope>
</reference>
<dbReference type="SMART" id="SM00409">
    <property type="entry name" value="IG"/>
    <property type="match status" value="1"/>
</dbReference>
<name>A0A8C3PU36_9CHAR</name>
<dbReference type="Pfam" id="PF07686">
    <property type="entry name" value="V-set"/>
    <property type="match status" value="1"/>
</dbReference>
<evidence type="ECO:0000256" key="10">
    <source>
        <dbReference type="ARBA" id="ARBA00023180"/>
    </source>
</evidence>
<evidence type="ECO:0000259" key="12">
    <source>
        <dbReference type="SMART" id="SM00409"/>
    </source>
</evidence>
<evidence type="ECO:0000256" key="9">
    <source>
        <dbReference type="ARBA" id="ARBA00023157"/>
    </source>
</evidence>
<keyword evidence="8" id="KW-0472">Membrane</keyword>
<keyword evidence="11" id="KW-0393">Immunoglobulin domain</keyword>
<evidence type="ECO:0000256" key="2">
    <source>
        <dbReference type="ARBA" id="ARBA00004613"/>
    </source>
</evidence>
<evidence type="ECO:0000313" key="13">
    <source>
        <dbReference type="Ensembl" id="ENSCPGP00000027297.1"/>
    </source>
</evidence>
<keyword evidence="9" id="KW-1015">Disulfide bond</keyword>
<dbReference type="InterPro" id="IPR013783">
    <property type="entry name" value="Ig-like_fold"/>
</dbReference>
<dbReference type="PANTHER" id="PTHR11860">
    <property type="entry name" value="POLYMERIC-IMMUNOGLOBULIN RECEPTOR"/>
    <property type="match status" value="1"/>
</dbReference>
<comment type="subcellular location">
    <subcellularLocation>
        <location evidence="1">Cell membrane</location>
        <topology evidence="1">Single-pass type I membrane protein</topology>
    </subcellularLocation>
    <subcellularLocation>
        <location evidence="2">Secreted</location>
    </subcellularLocation>
</comment>
<dbReference type="Proteomes" id="UP000694419">
    <property type="component" value="Unplaced"/>
</dbReference>
<keyword evidence="7" id="KW-1133">Transmembrane helix</keyword>
<dbReference type="Gene3D" id="2.60.40.10">
    <property type="entry name" value="Immunoglobulins"/>
    <property type="match status" value="1"/>
</dbReference>
<keyword evidence="3" id="KW-1003">Cell membrane</keyword>
<dbReference type="GO" id="GO:0005886">
    <property type="term" value="C:plasma membrane"/>
    <property type="evidence" value="ECO:0007669"/>
    <property type="project" value="UniProtKB-SubCell"/>
</dbReference>
<dbReference type="InterPro" id="IPR013106">
    <property type="entry name" value="Ig_V-set"/>
</dbReference>
<keyword evidence="14" id="KW-1185">Reference proteome</keyword>
<evidence type="ECO:0000313" key="14">
    <source>
        <dbReference type="Proteomes" id="UP000694419"/>
    </source>
</evidence>
<keyword evidence="5" id="KW-0812">Transmembrane</keyword>
<keyword evidence="10" id="KW-0325">Glycoprotein</keyword>
<reference evidence="13" key="2">
    <citation type="submission" date="2025-09" db="UniProtKB">
        <authorList>
            <consortium name="Ensembl"/>
        </authorList>
    </citation>
    <scope>IDENTIFICATION</scope>
</reference>
<evidence type="ECO:0000256" key="4">
    <source>
        <dbReference type="ARBA" id="ARBA00022525"/>
    </source>
</evidence>
<evidence type="ECO:0000256" key="1">
    <source>
        <dbReference type="ARBA" id="ARBA00004251"/>
    </source>
</evidence>
<evidence type="ECO:0000256" key="11">
    <source>
        <dbReference type="ARBA" id="ARBA00023319"/>
    </source>
</evidence>
<dbReference type="AlphaFoldDB" id="A0A8C3PU36"/>
<dbReference type="InterPro" id="IPR003599">
    <property type="entry name" value="Ig_sub"/>
</dbReference>
<protein>
    <recommendedName>
        <fullName evidence="12">Immunoglobulin domain-containing protein</fullName>
    </recommendedName>
</protein>
<evidence type="ECO:0000256" key="7">
    <source>
        <dbReference type="ARBA" id="ARBA00022989"/>
    </source>
</evidence>
<keyword evidence="4" id="KW-0964">Secreted</keyword>
<dbReference type="InterPro" id="IPR050671">
    <property type="entry name" value="CD300_family_receptors"/>
</dbReference>
<dbReference type="SUPFAM" id="SSF48726">
    <property type="entry name" value="Immunoglobulin"/>
    <property type="match status" value="1"/>
</dbReference>